<keyword evidence="1" id="KW-0677">Repeat</keyword>
<evidence type="ECO:0000256" key="4">
    <source>
        <dbReference type="PROSITE-ProRule" id="PRU00317"/>
    </source>
</evidence>
<evidence type="ECO:0000313" key="7">
    <source>
        <dbReference type="EMBL" id="GFZ03278.1"/>
    </source>
</evidence>
<evidence type="ECO:0000256" key="5">
    <source>
        <dbReference type="SAM" id="MobiDB-lite"/>
    </source>
</evidence>
<dbReference type="InterPro" id="IPR033133">
    <property type="entry name" value="PUM-HD"/>
</dbReference>
<dbReference type="PANTHER" id="PTHR12537">
    <property type="entry name" value="RNA BINDING PROTEIN PUMILIO-RELATED"/>
    <property type="match status" value="1"/>
</dbReference>
<keyword evidence="2" id="KW-0810">Translation regulation</keyword>
<organism evidence="7 8">
    <name type="scientific">Actinidia rufa</name>
    <dbReference type="NCBI Taxonomy" id="165716"/>
    <lineage>
        <taxon>Eukaryota</taxon>
        <taxon>Viridiplantae</taxon>
        <taxon>Streptophyta</taxon>
        <taxon>Embryophyta</taxon>
        <taxon>Tracheophyta</taxon>
        <taxon>Spermatophyta</taxon>
        <taxon>Magnoliopsida</taxon>
        <taxon>eudicotyledons</taxon>
        <taxon>Gunneridae</taxon>
        <taxon>Pentapetalae</taxon>
        <taxon>asterids</taxon>
        <taxon>Ericales</taxon>
        <taxon>Actinidiaceae</taxon>
        <taxon>Actinidia</taxon>
    </lineage>
</organism>
<feature type="domain" description="PUM-HD" evidence="6">
    <location>
        <begin position="15"/>
        <end position="404"/>
    </location>
</feature>
<keyword evidence="3" id="KW-0694">RNA-binding</keyword>
<dbReference type="Gene3D" id="1.25.10.10">
    <property type="entry name" value="Leucine-rich Repeat Variant"/>
    <property type="match status" value="1"/>
</dbReference>
<dbReference type="InterPro" id="IPR016024">
    <property type="entry name" value="ARM-type_fold"/>
</dbReference>
<sequence>MGSSNFRIGSNSMATVYSLDDEADNLLSFGSLNLNDIDSSHYSSHSSYFSWPSNGDRDRPQSSSTQSTLQQHVSPLHSLRCGGDHGVLNNLYSGMEDYGLNYNPVPYYMDQSPSSRSNEFNLGNLYGSPHRFKHWKYLLDLLENANPSTAASVLKEESPSLADVAFTKYGSQSIQFLIHWIKNTKLAIHVTQALSYKFFPLMTHTTGRYVLKHCWVFLDSSQNQILYETAIKQCIELASNPVGCISLQDCMEYMSETQQLYRLLSLITDESVRLSFDTSGNYVVQYILRRGDLALNSKICRLLRGKYEKLSLLQHGSHVVEKCLAFSPRGMLYLFEEISEKEGMLVKLARNQFGNYVVQTALKKSKQIGRNIHKFLVANLEPHLSELQQTRYGRIVANLIGEQTFQEAT</sequence>
<evidence type="ECO:0000313" key="8">
    <source>
        <dbReference type="Proteomes" id="UP000585474"/>
    </source>
</evidence>
<dbReference type="InterPro" id="IPR011989">
    <property type="entry name" value="ARM-like"/>
</dbReference>
<feature type="repeat" description="Pumilio" evidence="4">
    <location>
        <begin position="337"/>
        <end position="378"/>
    </location>
</feature>
<dbReference type="OrthoDB" id="668540at2759"/>
<dbReference type="SUPFAM" id="SSF48371">
    <property type="entry name" value="ARM repeat"/>
    <property type="match status" value="1"/>
</dbReference>
<protein>
    <recommendedName>
        <fullName evidence="6">PUM-HD domain-containing protein</fullName>
    </recommendedName>
</protein>
<dbReference type="PROSITE" id="PS50302">
    <property type="entry name" value="PUM"/>
    <property type="match status" value="2"/>
</dbReference>
<evidence type="ECO:0000256" key="1">
    <source>
        <dbReference type="ARBA" id="ARBA00022737"/>
    </source>
</evidence>
<dbReference type="GO" id="GO:0003729">
    <property type="term" value="F:mRNA binding"/>
    <property type="evidence" value="ECO:0007669"/>
    <property type="project" value="TreeGrafter"/>
</dbReference>
<dbReference type="PANTHER" id="PTHR12537:SF137">
    <property type="entry name" value="PUMILIO HOMOLOG 16-RELATED"/>
    <property type="match status" value="1"/>
</dbReference>
<keyword evidence="8" id="KW-1185">Reference proteome</keyword>
<dbReference type="Pfam" id="PF00806">
    <property type="entry name" value="PUF"/>
    <property type="match status" value="5"/>
</dbReference>
<feature type="repeat" description="Pumilio" evidence="4">
    <location>
        <begin position="265"/>
        <end position="301"/>
    </location>
</feature>
<accession>A0A7J0FZB8</accession>
<dbReference type="InterPro" id="IPR001313">
    <property type="entry name" value="Pumilio_RNA-bd_rpt"/>
</dbReference>
<reference evidence="7 8" key="1">
    <citation type="submission" date="2019-07" db="EMBL/GenBank/DDBJ databases">
        <title>De Novo Assembly of kiwifruit Actinidia rufa.</title>
        <authorList>
            <person name="Sugita-Konishi S."/>
            <person name="Sato K."/>
            <person name="Mori E."/>
            <person name="Abe Y."/>
            <person name="Kisaki G."/>
            <person name="Hamano K."/>
            <person name="Suezawa K."/>
            <person name="Otani M."/>
            <person name="Fukuda T."/>
            <person name="Manabe T."/>
            <person name="Gomi K."/>
            <person name="Tabuchi M."/>
            <person name="Akimitsu K."/>
            <person name="Kataoka I."/>
        </authorList>
    </citation>
    <scope>NUCLEOTIDE SEQUENCE [LARGE SCALE GENOMIC DNA]</scope>
    <source>
        <strain evidence="8">cv. Fuchu</strain>
    </source>
</reference>
<evidence type="ECO:0000256" key="2">
    <source>
        <dbReference type="ARBA" id="ARBA00022845"/>
    </source>
</evidence>
<dbReference type="AlphaFoldDB" id="A0A7J0FZB8"/>
<feature type="region of interest" description="Disordered" evidence="5">
    <location>
        <begin position="52"/>
        <end position="77"/>
    </location>
</feature>
<proteinExistence type="predicted"/>
<dbReference type="EMBL" id="BJWL01000015">
    <property type="protein sequence ID" value="GFZ03278.1"/>
    <property type="molecule type" value="Genomic_DNA"/>
</dbReference>
<gene>
    <name evidence="7" type="ORF">Acr_15g0018860</name>
</gene>
<evidence type="ECO:0000259" key="6">
    <source>
        <dbReference type="PROSITE" id="PS50303"/>
    </source>
</evidence>
<dbReference type="GO" id="GO:0006417">
    <property type="term" value="P:regulation of translation"/>
    <property type="evidence" value="ECO:0007669"/>
    <property type="project" value="UniProtKB-KW"/>
</dbReference>
<feature type="compositionally biased region" description="Low complexity" evidence="5">
    <location>
        <begin position="61"/>
        <end position="71"/>
    </location>
</feature>
<dbReference type="Proteomes" id="UP000585474">
    <property type="component" value="Unassembled WGS sequence"/>
</dbReference>
<dbReference type="SMART" id="SM00025">
    <property type="entry name" value="Pumilio"/>
    <property type="match status" value="5"/>
</dbReference>
<name>A0A7J0FZB8_9ERIC</name>
<dbReference type="PROSITE" id="PS50303">
    <property type="entry name" value="PUM_HD"/>
    <property type="match status" value="1"/>
</dbReference>
<dbReference type="GO" id="GO:0005737">
    <property type="term" value="C:cytoplasm"/>
    <property type="evidence" value="ECO:0007669"/>
    <property type="project" value="TreeGrafter"/>
</dbReference>
<comment type="caution">
    <text evidence="7">The sequence shown here is derived from an EMBL/GenBank/DDBJ whole genome shotgun (WGS) entry which is preliminary data.</text>
</comment>
<evidence type="ECO:0000256" key="3">
    <source>
        <dbReference type="ARBA" id="ARBA00022884"/>
    </source>
</evidence>